<comment type="subunit">
    <text evidence="3">F-type ATPases have 2 components, CF(1) - the catalytic core - and CF(0) - the membrane proton channel.</text>
</comment>
<proteinExistence type="inferred from homology"/>
<evidence type="ECO:0000256" key="13">
    <source>
        <dbReference type="SAM" id="Phobius"/>
    </source>
</evidence>
<keyword evidence="8 13" id="KW-1133">Transmembrane helix</keyword>
<evidence type="ECO:0000256" key="12">
    <source>
        <dbReference type="RuleBase" id="RU003661"/>
    </source>
</evidence>
<evidence type="ECO:0000256" key="7">
    <source>
        <dbReference type="ARBA" id="ARBA00022781"/>
    </source>
</evidence>
<keyword evidence="4 12" id="KW-0813">Transport</keyword>
<dbReference type="GO" id="GO:0031966">
    <property type="term" value="C:mitochondrial membrane"/>
    <property type="evidence" value="ECO:0007669"/>
    <property type="project" value="UniProtKB-SubCell"/>
</dbReference>
<dbReference type="GO" id="GO:0015986">
    <property type="term" value="P:proton motive force-driven ATP synthesis"/>
    <property type="evidence" value="ECO:0007669"/>
    <property type="project" value="InterPro"/>
</dbReference>
<dbReference type="GO" id="GO:0045259">
    <property type="term" value="C:proton-transporting ATP synthase complex"/>
    <property type="evidence" value="ECO:0007669"/>
    <property type="project" value="UniProtKB-KW"/>
</dbReference>
<comment type="similarity">
    <text evidence="2 12">Belongs to the ATPase protein 8 family.</text>
</comment>
<evidence type="ECO:0000256" key="2">
    <source>
        <dbReference type="ARBA" id="ARBA00008892"/>
    </source>
</evidence>
<organism evidence="14">
    <name type="scientific">Trigonopterus porg</name>
    <dbReference type="NCBI Taxonomy" id="2678944"/>
    <lineage>
        <taxon>Eukaryota</taxon>
        <taxon>Metazoa</taxon>
        <taxon>Ecdysozoa</taxon>
        <taxon>Arthropoda</taxon>
        <taxon>Hexapoda</taxon>
        <taxon>Insecta</taxon>
        <taxon>Pterygota</taxon>
        <taxon>Neoptera</taxon>
        <taxon>Endopterygota</taxon>
        <taxon>Coleoptera</taxon>
        <taxon>Polyphaga</taxon>
        <taxon>Cucujiformia</taxon>
        <taxon>Curculionidae</taxon>
        <taxon>Cryptorhynchinae</taxon>
        <taxon>Trigonopterus</taxon>
    </lineage>
</organism>
<accession>A0A7H1KI47</accession>
<feature type="transmembrane region" description="Helical" evidence="13">
    <location>
        <begin position="12"/>
        <end position="33"/>
    </location>
</feature>
<keyword evidence="11 13" id="KW-0472">Membrane</keyword>
<evidence type="ECO:0000256" key="1">
    <source>
        <dbReference type="ARBA" id="ARBA00004304"/>
    </source>
</evidence>
<evidence type="ECO:0000256" key="11">
    <source>
        <dbReference type="ARBA" id="ARBA00023136"/>
    </source>
</evidence>
<name>A0A7H1KI47_9CUCU</name>
<reference evidence="14" key="1">
    <citation type="submission" date="2020-06" db="EMBL/GenBank/DDBJ databases">
        <title>Mitochondrial genomes of twelve species of hyperdiverse Trigonopterus weevils.</title>
        <authorList>
            <person name="Narakusumo R.P."/>
            <person name="Pons J."/>
            <person name="Riedel A."/>
        </authorList>
    </citation>
    <scope>NUCLEOTIDE SEQUENCE</scope>
</reference>
<evidence type="ECO:0000256" key="10">
    <source>
        <dbReference type="ARBA" id="ARBA00023128"/>
    </source>
</evidence>
<comment type="subcellular location">
    <subcellularLocation>
        <location evidence="1 12">Mitochondrion membrane</location>
        <topology evidence="1 12">Single-pass membrane protein</topology>
    </subcellularLocation>
</comment>
<evidence type="ECO:0000256" key="4">
    <source>
        <dbReference type="ARBA" id="ARBA00022448"/>
    </source>
</evidence>
<keyword evidence="7 12" id="KW-0375">Hydrogen ion transport</keyword>
<evidence type="ECO:0000256" key="6">
    <source>
        <dbReference type="ARBA" id="ARBA00022692"/>
    </source>
</evidence>
<geneLocation type="mitochondrion" evidence="14"/>
<sequence>MPQMAPINWTLLYIFITTLFFVTIVINYFLFIYKPLHLPLNKTVKSTSWQW</sequence>
<keyword evidence="5 12" id="KW-0138">CF(0)</keyword>
<evidence type="ECO:0000313" key="14">
    <source>
        <dbReference type="EMBL" id="QNT26963.1"/>
    </source>
</evidence>
<evidence type="ECO:0000256" key="3">
    <source>
        <dbReference type="ARBA" id="ARBA00011291"/>
    </source>
</evidence>
<keyword evidence="10 12" id="KW-0496">Mitochondrion</keyword>
<dbReference type="AlphaFoldDB" id="A0A7H1KI47"/>
<gene>
    <name evidence="14" type="primary">atp8</name>
</gene>
<evidence type="ECO:0000256" key="8">
    <source>
        <dbReference type="ARBA" id="ARBA00022989"/>
    </source>
</evidence>
<evidence type="ECO:0000256" key="5">
    <source>
        <dbReference type="ARBA" id="ARBA00022547"/>
    </source>
</evidence>
<dbReference type="GeneID" id="59435276"/>
<dbReference type="EMBL" id="MT653611">
    <property type="protein sequence ID" value="QNT26963.1"/>
    <property type="molecule type" value="Genomic_DNA"/>
</dbReference>
<keyword evidence="6 12" id="KW-0812">Transmembrane</keyword>
<dbReference type="RefSeq" id="YP_009937440.1">
    <property type="nucleotide sequence ID" value="NC_050893.1"/>
</dbReference>
<evidence type="ECO:0000256" key="9">
    <source>
        <dbReference type="ARBA" id="ARBA00023065"/>
    </source>
</evidence>
<protein>
    <recommendedName>
        <fullName evidence="12">ATP synthase complex subunit 8</fullName>
    </recommendedName>
</protein>
<keyword evidence="9 12" id="KW-0406">Ion transport</keyword>
<dbReference type="Pfam" id="PF00895">
    <property type="entry name" value="ATP-synt_8"/>
    <property type="match status" value="1"/>
</dbReference>
<dbReference type="GO" id="GO:0015078">
    <property type="term" value="F:proton transmembrane transporter activity"/>
    <property type="evidence" value="ECO:0007669"/>
    <property type="project" value="InterPro"/>
</dbReference>
<dbReference type="InterPro" id="IPR001421">
    <property type="entry name" value="ATP8_metazoa"/>
</dbReference>